<dbReference type="Gene3D" id="3.20.20.100">
    <property type="entry name" value="NADP-dependent oxidoreductase domain"/>
    <property type="match status" value="1"/>
</dbReference>
<feature type="domain" description="NADP-dependent oxidoreductase" evidence="9">
    <location>
        <begin position="67"/>
        <end position="289"/>
    </location>
</feature>
<name>A0A238FHZ6_9BASI</name>
<feature type="region of interest" description="Disordered" evidence="7">
    <location>
        <begin position="296"/>
        <end position="329"/>
    </location>
</feature>
<sequence length="329" mass="36943">MLLLHTPLAALSSLLLLHAGAVTSLQIPFTSRTRSPTKFASHRLFTLSDETILPSPAFGVGSVWKGENVTEIVLSALKQGYRHVDNAAFYANQESVADAIRASGLKREELYITSKYDRLHGKGPEDELHDTLTKLNTTYLDLYLIHTPQFGADPWIWPVFESFVHRGLVRSIGVSNYLVADLEKLLASNSLTIAPAVNQIRLHLYNQVEMHATVEWCRRHGIQIAAYATLTSLTTRHGGQVDNVVEKIAKRHGITEGQTIMKWADQKDWAIVTTSGKDYRQKEQLQVFEADFPSLSKKERAKMERKGRKQEKEDRKTAASRPAGVVQSR</sequence>
<feature type="site" description="Lowers pKa of active site Tyr" evidence="6">
    <location>
        <position position="115"/>
    </location>
</feature>
<dbReference type="Pfam" id="PF00248">
    <property type="entry name" value="Aldo_ket_red"/>
    <property type="match status" value="1"/>
</dbReference>
<dbReference type="PROSITE" id="PS00062">
    <property type="entry name" value="ALDOKETO_REDUCTASE_2"/>
    <property type="match status" value="1"/>
</dbReference>
<dbReference type="Proteomes" id="UP000198372">
    <property type="component" value="Unassembled WGS sequence"/>
</dbReference>
<proteinExistence type="inferred from homology"/>
<gene>
    <name evidence="10" type="ORF">BQ2448_7346</name>
</gene>
<dbReference type="STRING" id="269621.A0A238FHZ6"/>
<comment type="similarity">
    <text evidence="1">Belongs to the aldo/keto reductase family.</text>
</comment>
<feature type="compositionally biased region" description="Basic and acidic residues" evidence="7">
    <location>
        <begin position="296"/>
        <end position="317"/>
    </location>
</feature>
<evidence type="ECO:0000256" key="1">
    <source>
        <dbReference type="ARBA" id="ARBA00007905"/>
    </source>
</evidence>
<keyword evidence="3" id="KW-0560">Oxidoreductase</keyword>
<protein>
    <submittedName>
        <fullName evidence="10">BQ2448_7346 protein</fullName>
    </submittedName>
</protein>
<reference evidence="11" key="1">
    <citation type="submission" date="2016-09" db="EMBL/GenBank/DDBJ databases">
        <authorList>
            <person name="Jeantristanb JTB J.-T."/>
            <person name="Ricardo R."/>
        </authorList>
    </citation>
    <scope>NUCLEOTIDE SEQUENCE [LARGE SCALE GENOMIC DNA]</scope>
</reference>
<dbReference type="GO" id="GO:0016616">
    <property type="term" value="F:oxidoreductase activity, acting on the CH-OH group of donors, NAD or NADP as acceptor"/>
    <property type="evidence" value="ECO:0007669"/>
    <property type="project" value="UniProtKB-ARBA"/>
</dbReference>
<evidence type="ECO:0000313" key="11">
    <source>
        <dbReference type="Proteomes" id="UP000198372"/>
    </source>
</evidence>
<dbReference type="PANTHER" id="PTHR43827:SF3">
    <property type="entry name" value="NADP-DEPENDENT OXIDOREDUCTASE DOMAIN-CONTAINING PROTEIN"/>
    <property type="match status" value="1"/>
</dbReference>
<accession>A0A238FHZ6</accession>
<dbReference type="InterPro" id="IPR020471">
    <property type="entry name" value="AKR"/>
</dbReference>
<evidence type="ECO:0000256" key="4">
    <source>
        <dbReference type="PIRSR" id="PIRSR000097-1"/>
    </source>
</evidence>
<evidence type="ECO:0000256" key="3">
    <source>
        <dbReference type="ARBA" id="ARBA00023002"/>
    </source>
</evidence>
<dbReference type="EMBL" id="FMSP01000018">
    <property type="protein sequence ID" value="SCV73420.1"/>
    <property type="molecule type" value="Genomic_DNA"/>
</dbReference>
<feature type="active site" description="Proton donor" evidence="4">
    <location>
        <position position="90"/>
    </location>
</feature>
<evidence type="ECO:0000259" key="9">
    <source>
        <dbReference type="Pfam" id="PF00248"/>
    </source>
</evidence>
<evidence type="ECO:0000256" key="8">
    <source>
        <dbReference type="SAM" id="SignalP"/>
    </source>
</evidence>
<dbReference type="PRINTS" id="PR00069">
    <property type="entry name" value="ALDKETRDTASE"/>
</dbReference>
<dbReference type="OrthoDB" id="416253at2759"/>
<keyword evidence="11" id="KW-1185">Reference proteome</keyword>
<dbReference type="PIRSF" id="PIRSF000097">
    <property type="entry name" value="AKR"/>
    <property type="match status" value="1"/>
</dbReference>
<keyword evidence="2" id="KW-0521">NADP</keyword>
<evidence type="ECO:0000256" key="5">
    <source>
        <dbReference type="PIRSR" id="PIRSR000097-2"/>
    </source>
</evidence>
<organism evidence="10 11">
    <name type="scientific">Microbotryum intermedium</name>
    <dbReference type="NCBI Taxonomy" id="269621"/>
    <lineage>
        <taxon>Eukaryota</taxon>
        <taxon>Fungi</taxon>
        <taxon>Dikarya</taxon>
        <taxon>Basidiomycota</taxon>
        <taxon>Pucciniomycotina</taxon>
        <taxon>Microbotryomycetes</taxon>
        <taxon>Microbotryales</taxon>
        <taxon>Microbotryaceae</taxon>
        <taxon>Microbotryum</taxon>
    </lineage>
</organism>
<dbReference type="PANTHER" id="PTHR43827">
    <property type="entry name" value="2,5-DIKETO-D-GLUCONIC ACID REDUCTASE"/>
    <property type="match status" value="1"/>
</dbReference>
<evidence type="ECO:0000256" key="2">
    <source>
        <dbReference type="ARBA" id="ARBA00022857"/>
    </source>
</evidence>
<feature type="binding site" evidence="5">
    <location>
        <position position="146"/>
    </location>
    <ligand>
        <name>substrate</name>
    </ligand>
</feature>
<feature type="signal peptide" evidence="8">
    <location>
        <begin position="1"/>
        <end position="24"/>
    </location>
</feature>
<dbReference type="InterPro" id="IPR036812">
    <property type="entry name" value="NAD(P)_OxRdtase_dom_sf"/>
</dbReference>
<evidence type="ECO:0000256" key="7">
    <source>
        <dbReference type="SAM" id="MobiDB-lite"/>
    </source>
</evidence>
<dbReference type="InterPro" id="IPR023210">
    <property type="entry name" value="NADP_OxRdtase_dom"/>
</dbReference>
<dbReference type="SUPFAM" id="SSF51430">
    <property type="entry name" value="NAD(P)-linked oxidoreductase"/>
    <property type="match status" value="1"/>
</dbReference>
<evidence type="ECO:0000256" key="6">
    <source>
        <dbReference type="PIRSR" id="PIRSR000097-3"/>
    </source>
</evidence>
<dbReference type="AlphaFoldDB" id="A0A238FHZ6"/>
<feature type="chain" id="PRO_5012895761" evidence="8">
    <location>
        <begin position="25"/>
        <end position="329"/>
    </location>
</feature>
<keyword evidence="8" id="KW-0732">Signal</keyword>
<dbReference type="InterPro" id="IPR018170">
    <property type="entry name" value="Aldo/ket_reductase_CS"/>
</dbReference>
<evidence type="ECO:0000313" key="10">
    <source>
        <dbReference type="EMBL" id="SCV73420.1"/>
    </source>
</evidence>